<name>A0A6G0XGE3_9STRA</name>
<accession>A0A6G0XGE3</accession>
<dbReference type="AlphaFoldDB" id="A0A6G0XGE3"/>
<keyword evidence="2" id="KW-1185">Reference proteome</keyword>
<evidence type="ECO:0000313" key="1">
    <source>
        <dbReference type="EMBL" id="KAF0739332.1"/>
    </source>
</evidence>
<sequence>MTLQCHFGHPKRQLVSYWGSQDAIVEEQKAKWRYDKVHEGLTEWEQDHPSFKAWNVQHIQLQMLLSDVEDRWKKAQENARLSGSRPATTRNTMKNAMRLRNHVSAALREWKSEHPNCDILDPERQQLLELRREADKRLMAAREVADVLKSSGSKKKRKKYSDMDIEESCRKFLDAIARKLAESYDFPREFEDFAIMEDVFRAIDSNTWTRKSAYQVSLPEFYPNEEWQALRTLLDDTIDLRNKNREPFRTSRGEIVVALPHDGFENYCHVLKKVAQICASCGDDGDWDPSALVFIDEQDLGFASTLLNDQQQ</sequence>
<organism evidence="1 2">
    <name type="scientific">Aphanomyces euteiches</name>
    <dbReference type="NCBI Taxonomy" id="100861"/>
    <lineage>
        <taxon>Eukaryota</taxon>
        <taxon>Sar</taxon>
        <taxon>Stramenopiles</taxon>
        <taxon>Oomycota</taxon>
        <taxon>Saprolegniomycetes</taxon>
        <taxon>Saprolegniales</taxon>
        <taxon>Verrucalvaceae</taxon>
        <taxon>Aphanomyces</taxon>
    </lineage>
</organism>
<gene>
    <name evidence="1" type="ORF">Ae201684_004901</name>
</gene>
<evidence type="ECO:0000313" key="2">
    <source>
        <dbReference type="Proteomes" id="UP000481153"/>
    </source>
</evidence>
<comment type="caution">
    <text evidence="1">The sequence shown here is derived from an EMBL/GenBank/DDBJ whole genome shotgun (WGS) entry which is preliminary data.</text>
</comment>
<dbReference type="EMBL" id="VJMJ01000064">
    <property type="protein sequence ID" value="KAF0739332.1"/>
    <property type="molecule type" value="Genomic_DNA"/>
</dbReference>
<proteinExistence type="predicted"/>
<reference evidence="1 2" key="1">
    <citation type="submission" date="2019-07" db="EMBL/GenBank/DDBJ databases">
        <title>Genomics analysis of Aphanomyces spp. identifies a new class of oomycete effector associated with host adaptation.</title>
        <authorList>
            <person name="Gaulin E."/>
        </authorList>
    </citation>
    <scope>NUCLEOTIDE SEQUENCE [LARGE SCALE GENOMIC DNA]</scope>
    <source>
        <strain evidence="1 2">ATCC 201684</strain>
    </source>
</reference>
<dbReference type="Proteomes" id="UP000481153">
    <property type="component" value="Unassembled WGS sequence"/>
</dbReference>
<dbReference type="VEuPathDB" id="FungiDB:AeMF1_019759"/>
<protein>
    <submittedName>
        <fullName evidence="1">Uncharacterized protein</fullName>
    </submittedName>
</protein>